<dbReference type="HOGENOM" id="CLU_007337_3_2_1"/>
<feature type="non-terminal residue" evidence="1">
    <location>
        <position position="1"/>
    </location>
</feature>
<dbReference type="STRING" id="870435.A0A0C3PBQ9"/>
<reference evidence="2" key="2">
    <citation type="submission" date="2015-01" db="EMBL/GenBank/DDBJ databases">
        <title>Evolutionary Origins and Diversification of the Mycorrhizal Mutualists.</title>
        <authorList>
            <consortium name="DOE Joint Genome Institute"/>
            <consortium name="Mycorrhizal Genomics Consortium"/>
            <person name="Kohler A."/>
            <person name="Kuo A."/>
            <person name="Nagy L.G."/>
            <person name="Floudas D."/>
            <person name="Copeland A."/>
            <person name="Barry K.W."/>
            <person name="Cichocki N."/>
            <person name="Veneault-Fourrey C."/>
            <person name="LaButti K."/>
            <person name="Lindquist E.A."/>
            <person name="Lipzen A."/>
            <person name="Lundell T."/>
            <person name="Morin E."/>
            <person name="Murat C."/>
            <person name="Riley R."/>
            <person name="Ohm R."/>
            <person name="Sun H."/>
            <person name="Tunlid A."/>
            <person name="Henrissat B."/>
            <person name="Grigoriev I.V."/>
            <person name="Hibbett D.S."/>
            <person name="Martin F."/>
        </authorList>
    </citation>
    <scope>NUCLEOTIDE SEQUENCE [LARGE SCALE GENOMIC DNA]</scope>
    <source>
        <strain evidence="2">Marx 270</strain>
    </source>
</reference>
<keyword evidence="2" id="KW-1185">Reference proteome</keyword>
<dbReference type="AlphaFoldDB" id="A0A0C3PBQ9"/>
<evidence type="ECO:0000313" key="1">
    <source>
        <dbReference type="EMBL" id="KIO11150.1"/>
    </source>
</evidence>
<organism evidence="1 2">
    <name type="scientific">Pisolithus tinctorius Marx 270</name>
    <dbReference type="NCBI Taxonomy" id="870435"/>
    <lineage>
        <taxon>Eukaryota</taxon>
        <taxon>Fungi</taxon>
        <taxon>Dikarya</taxon>
        <taxon>Basidiomycota</taxon>
        <taxon>Agaricomycotina</taxon>
        <taxon>Agaricomycetes</taxon>
        <taxon>Agaricomycetidae</taxon>
        <taxon>Boletales</taxon>
        <taxon>Sclerodermatineae</taxon>
        <taxon>Pisolithaceae</taxon>
        <taxon>Pisolithus</taxon>
    </lineage>
</organism>
<accession>A0A0C3PBQ9</accession>
<dbReference type="Proteomes" id="UP000054217">
    <property type="component" value="Unassembled WGS sequence"/>
</dbReference>
<sequence>KHMDTIQFIKLLHTALLDDPITKLDDAALHRLQNPPHNQLTVDDDVICFGIKSYSALEHSAISSYESIRQLAGCCFKGNAMGVLSYYSVEKLIMEYTGVESIEHDMCPDTCVAFTGLYAALDTCPICGEDHYDAIRL</sequence>
<dbReference type="OrthoDB" id="3261594at2759"/>
<evidence type="ECO:0000313" key="2">
    <source>
        <dbReference type="Proteomes" id="UP000054217"/>
    </source>
</evidence>
<gene>
    <name evidence="1" type="ORF">M404DRAFT_127433</name>
</gene>
<name>A0A0C3PBQ9_PISTI</name>
<protein>
    <submittedName>
        <fullName evidence="1">Uncharacterized protein</fullName>
    </submittedName>
</protein>
<reference evidence="1 2" key="1">
    <citation type="submission" date="2014-04" db="EMBL/GenBank/DDBJ databases">
        <authorList>
            <consortium name="DOE Joint Genome Institute"/>
            <person name="Kuo A."/>
            <person name="Kohler A."/>
            <person name="Costa M.D."/>
            <person name="Nagy L.G."/>
            <person name="Floudas D."/>
            <person name="Copeland A."/>
            <person name="Barry K.W."/>
            <person name="Cichocki N."/>
            <person name="Veneault-Fourrey C."/>
            <person name="LaButti K."/>
            <person name="Lindquist E.A."/>
            <person name="Lipzen A."/>
            <person name="Lundell T."/>
            <person name="Morin E."/>
            <person name="Murat C."/>
            <person name="Sun H."/>
            <person name="Tunlid A."/>
            <person name="Henrissat B."/>
            <person name="Grigoriev I.V."/>
            <person name="Hibbett D.S."/>
            <person name="Martin F."/>
            <person name="Nordberg H.P."/>
            <person name="Cantor M.N."/>
            <person name="Hua S.X."/>
        </authorList>
    </citation>
    <scope>NUCLEOTIDE SEQUENCE [LARGE SCALE GENOMIC DNA]</scope>
    <source>
        <strain evidence="1 2">Marx 270</strain>
    </source>
</reference>
<dbReference type="EMBL" id="KN831950">
    <property type="protein sequence ID" value="KIO11150.1"/>
    <property type="molecule type" value="Genomic_DNA"/>
</dbReference>
<dbReference type="InParanoid" id="A0A0C3PBQ9"/>
<proteinExistence type="predicted"/>